<dbReference type="Proteomes" id="UP001596500">
    <property type="component" value="Unassembled WGS sequence"/>
</dbReference>
<keyword evidence="3" id="KW-1185">Reference proteome</keyword>
<evidence type="ECO:0000259" key="1">
    <source>
        <dbReference type="SMART" id="SM00460"/>
    </source>
</evidence>
<proteinExistence type="predicted"/>
<feature type="domain" description="Transglutaminase-like" evidence="1">
    <location>
        <begin position="74"/>
        <end position="140"/>
    </location>
</feature>
<organism evidence="2 3">
    <name type="scientific">Laceyella putida</name>
    <dbReference type="NCBI Taxonomy" id="110101"/>
    <lineage>
        <taxon>Bacteria</taxon>
        <taxon>Bacillati</taxon>
        <taxon>Bacillota</taxon>
        <taxon>Bacilli</taxon>
        <taxon>Bacillales</taxon>
        <taxon>Thermoactinomycetaceae</taxon>
        <taxon>Laceyella</taxon>
    </lineage>
</organism>
<protein>
    <submittedName>
        <fullName evidence="2">Transglutaminase family protein</fullName>
    </submittedName>
</protein>
<dbReference type="PANTHER" id="PTHR33490">
    <property type="entry name" value="BLR5614 PROTEIN-RELATED"/>
    <property type="match status" value="1"/>
</dbReference>
<evidence type="ECO:0000313" key="2">
    <source>
        <dbReference type="EMBL" id="MFC7440819.1"/>
    </source>
</evidence>
<dbReference type="SUPFAM" id="SSF54001">
    <property type="entry name" value="Cysteine proteinases"/>
    <property type="match status" value="1"/>
</dbReference>
<name>A0ABW2RIP2_9BACL</name>
<dbReference type="Gene3D" id="3.10.620.30">
    <property type="match status" value="1"/>
</dbReference>
<dbReference type="InterPro" id="IPR002931">
    <property type="entry name" value="Transglutaminase-like"/>
</dbReference>
<dbReference type="InterPro" id="IPR038765">
    <property type="entry name" value="Papain-like_cys_pep_sf"/>
</dbReference>
<comment type="caution">
    <text evidence="2">The sequence shown here is derived from an EMBL/GenBank/DDBJ whole genome shotgun (WGS) entry which is preliminary data.</text>
</comment>
<dbReference type="Pfam" id="PF01841">
    <property type="entry name" value="Transglut_core"/>
    <property type="match status" value="1"/>
</dbReference>
<dbReference type="RefSeq" id="WP_379864104.1">
    <property type="nucleotide sequence ID" value="NZ_JBHTBW010000019.1"/>
</dbReference>
<dbReference type="EMBL" id="JBHTBW010000019">
    <property type="protein sequence ID" value="MFC7440819.1"/>
    <property type="molecule type" value="Genomic_DNA"/>
</dbReference>
<gene>
    <name evidence="2" type="ORF">ACFQNG_06605</name>
</gene>
<dbReference type="PANTHER" id="PTHR33490:SF3">
    <property type="entry name" value="CONSERVED INTEGRAL MEMBRANE PROTEIN"/>
    <property type="match status" value="1"/>
</dbReference>
<reference evidence="3" key="1">
    <citation type="journal article" date="2019" name="Int. J. Syst. Evol. Microbiol.">
        <title>The Global Catalogue of Microorganisms (GCM) 10K type strain sequencing project: providing services to taxonomists for standard genome sequencing and annotation.</title>
        <authorList>
            <consortium name="The Broad Institute Genomics Platform"/>
            <consortium name="The Broad Institute Genome Sequencing Center for Infectious Disease"/>
            <person name="Wu L."/>
            <person name="Ma J."/>
        </authorList>
    </citation>
    <scope>NUCLEOTIDE SEQUENCE [LARGE SCALE GENOMIC DNA]</scope>
    <source>
        <strain evidence="3">CGMCC 1.12942</strain>
    </source>
</reference>
<evidence type="ECO:0000313" key="3">
    <source>
        <dbReference type="Proteomes" id="UP001596500"/>
    </source>
</evidence>
<accession>A0ABW2RIP2</accession>
<sequence>MNLRCTSAQLADYLLESEVVNYRHPLIQAKAKQLAASNMGEVDQVKATFEYVRDEIKHSWDIQSARVTCIASDVLRWREGICYAKAHLLATLLRAQGIPTGFCYQKLTLGDTPETGYCLHALNAVYLKSLGKWLRLDARGNKPGVNAQFSIYSEKSAFPIRPEHGEMDEGWIHCEPHPATVKALSEGTNALDIYRFGLPIDL</sequence>
<dbReference type="SMART" id="SM00460">
    <property type="entry name" value="TGc"/>
    <property type="match status" value="1"/>
</dbReference>